<evidence type="ECO:0000256" key="6">
    <source>
        <dbReference type="ARBA" id="ARBA00023315"/>
    </source>
</evidence>
<keyword evidence="6 8" id="KW-0012">Acyltransferase</keyword>
<dbReference type="SUPFAM" id="SSF55729">
    <property type="entry name" value="Acyl-CoA N-acyltransferases (Nat)"/>
    <property type="match status" value="1"/>
</dbReference>
<proteinExistence type="inferred from homology"/>
<dbReference type="UniPathway" id="UPA00068">
    <property type="reaction ID" value="UER00106"/>
</dbReference>
<dbReference type="PANTHER" id="PTHR30602:SF12">
    <property type="entry name" value="AMINO-ACID ACETYLTRANSFERASE NAGS1, CHLOROPLASTIC-RELATED"/>
    <property type="match status" value="1"/>
</dbReference>
<evidence type="ECO:0000313" key="12">
    <source>
        <dbReference type="Proteomes" id="UP000064201"/>
    </source>
</evidence>
<dbReference type="NCBIfam" id="TIGR01890">
    <property type="entry name" value="N-Ac-Glu-synth"/>
    <property type="match status" value="1"/>
</dbReference>
<dbReference type="InterPro" id="IPR000182">
    <property type="entry name" value="GNAT_dom"/>
</dbReference>
<sequence length="455" mass="49524">MTATSNPAARNHAPSRRAPQPGELAWFRDAVPYIAAHRGRTMVIALAGEAAQAPEFPALMRDIAKLNALGIRVVLVYGARPQIEARMSERGLTPAYANGLRVTDGAALEAVLDAVGRLRLQIEGLLSRSLGQPGTGNARLRVASGNFVTARPLGVRDGVDFHYTGEVRGVDTTALAALLDREQVALVSPLGYSPTGEVFNLSGEDVATQVAIALNADKLIFLTEAGVLRDPEHGVLDQLTVPAAQKLLETATDLPQELANHLKSALDACRQREIRVHLIDRRDDGGLLTELFTRLGIGTLVSREPLERLRPATLDDVGGIHALLEPLEAEGILVHRAREHLELEIDRFQVLEADGLIIGTAALYPFEADAAEIACLALHADYRGSGRGDRLLQAMEHLAQEQGIRRVFVLTTRTAQWFQERGYTPGKVDDLPVSRQTRYNQARNSRVFTRTLTDA</sequence>
<dbReference type="EMBL" id="CP011367">
    <property type="protein sequence ID" value="AKJ96101.1"/>
    <property type="molecule type" value="Genomic_DNA"/>
</dbReference>
<evidence type="ECO:0000256" key="8">
    <source>
        <dbReference type="HAMAP-Rule" id="MF_01105"/>
    </source>
</evidence>
<dbReference type="GO" id="GO:0006526">
    <property type="term" value="P:L-arginine biosynthetic process"/>
    <property type="evidence" value="ECO:0007669"/>
    <property type="project" value="UniProtKB-UniRule"/>
</dbReference>
<dbReference type="InterPro" id="IPR016181">
    <property type="entry name" value="Acyl_CoA_acyltransferase"/>
</dbReference>
<feature type="region of interest" description="Disordered" evidence="9">
    <location>
        <begin position="1"/>
        <end position="21"/>
    </location>
</feature>
<dbReference type="PROSITE" id="PS51186">
    <property type="entry name" value="GNAT"/>
    <property type="match status" value="1"/>
</dbReference>
<evidence type="ECO:0000256" key="5">
    <source>
        <dbReference type="ARBA" id="ARBA00022679"/>
    </source>
</evidence>
<dbReference type="Gene3D" id="3.40.1160.10">
    <property type="entry name" value="Acetylglutamate kinase-like"/>
    <property type="match status" value="1"/>
</dbReference>
<keyword evidence="8" id="KW-0963">Cytoplasm</keyword>
<dbReference type="RefSeq" id="WP_018937328.1">
    <property type="nucleotide sequence ID" value="NZ_CP011367.1"/>
</dbReference>
<dbReference type="Pfam" id="PF00696">
    <property type="entry name" value="AA_kinase"/>
    <property type="match status" value="1"/>
</dbReference>
<dbReference type="STRING" id="106634.TVD_12380"/>
<dbReference type="SUPFAM" id="SSF53633">
    <property type="entry name" value="Carbamate kinase-like"/>
    <property type="match status" value="1"/>
</dbReference>
<dbReference type="Proteomes" id="UP000064201">
    <property type="component" value="Chromosome"/>
</dbReference>
<dbReference type="InterPro" id="IPR010167">
    <property type="entry name" value="NH2A_AcTrfase"/>
</dbReference>
<comment type="miscellaneous">
    <text evidence="8">In bacteria which possess the bifunctional enzyme ornithine acetyltransferase/N-acetylglutamate synthase (ArgJ), ArgA fulfills an anaplerotic role.</text>
</comment>
<dbReference type="PATRIC" id="fig|106634.4.peg.2524"/>
<dbReference type="CDD" id="cd04301">
    <property type="entry name" value="NAT_SF"/>
    <property type="match status" value="1"/>
</dbReference>
<dbReference type="PIRSF" id="PIRSF000423">
    <property type="entry name" value="ArgA"/>
    <property type="match status" value="1"/>
</dbReference>
<evidence type="ECO:0000313" key="11">
    <source>
        <dbReference type="EMBL" id="AKJ96101.1"/>
    </source>
</evidence>
<dbReference type="InterPro" id="IPR036393">
    <property type="entry name" value="AceGlu_kinase-like_sf"/>
</dbReference>
<dbReference type="CDD" id="cd04237">
    <property type="entry name" value="AAK_NAGS-ABP"/>
    <property type="match status" value="1"/>
</dbReference>
<evidence type="ECO:0000259" key="10">
    <source>
        <dbReference type="PROSITE" id="PS51186"/>
    </source>
</evidence>
<dbReference type="InterPro" id="IPR001048">
    <property type="entry name" value="Asp/Glu/Uridylate_kinase"/>
</dbReference>
<keyword evidence="3 8" id="KW-0055">Arginine biosynthesis</keyword>
<comment type="pathway">
    <text evidence="1 8">Amino-acid biosynthesis; L-arginine biosynthesis; N(2)-acetyl-L-ornithine from L-glutamate: step 1/4.</text>
</comment>
<name>A0A0G3GB93_9GAMM</name>
<dbReference type="NCBIfam" id="NF003641">
    <property type="entry name" value="PRK05279.1"/>
    <property type="match status" value="1"/>
</dbReference>
<dbReference type="InterPro" id="IPR033719">
    <property type="entry name" value="NAGS_kin"/>
</dbReference>
<evidence type="ECO:0000256" key="4">
    <source>
        <dbReference type="ARBA" id="ARBA00022605"/>
    </source>
</evidence>
<gene>
    <name evidence="8" type="primary">argA</name>
    <name evidence="11" type="ORF">TVD_12380</name>
</gene>
<keyword evidence="4 8" id="KW-0028">Amino-acid biosynthesis</keyword>
<dbReference type="Pfam" id="PF13508">
    <property type="entry name" value="Acetyltransf_7"/>
    <property type="match status" value="1"/>
</dbReference>
<dbReference type="GO" id="GO:0005737">
    <property type="term" value="C:cytoplasm"/>
    <property type="evidence" value="ECO:0007669"/>
    <property type="project" value="UniProtKB-SubCell"/>
</dbReference>
<dbReference type="KEGG" id="tvr:TVD_12380"/>
<dbReference type="AlphaFoldDB" id="A0A0G3GB93"/>
<organism evidence="11 12">
    <name type="scientific">Thioalkalivibrio versutus</name>
    <dbReference type="NCBI Taxonomy" id="106634"/>
    <lineage>
        <taxon>Bacteria</taxon>
        <taxon>Pseudomonadati</taxon>
        <taxon>Pseudomonadota</taxon>
        <taxon>Gammaproteobacteria</taxon>
        <taxon>Chromatiales</taxon>
        <taxon>Ectothiorhodospiraceae</taxon>
        <taxon>Thioalkalivibrio</taxon>
    </lineage>
</organism>
<evidence type="ECO:0000256" key="7">
    <source>
        <dbReference type="ARBA" id="ARBA00048372"/>
    </source>
</evidence>
<comment type="similarity">
    <text evidence="2 8">Belongs to the acetyltransferase family. ArgA subfamily.</text>
</comment>
<accession>A0A0G3GB93</accession>
<evidence type="ECO:0000256" key="2">
    <source>
        <dbReference type="ARBA" id="ARBA00009145"/>
    </source>
</evidence>
<keyword evidence="12" id="KW-1185">Reference proteome</keyword>
<dbReference type="Gene3D" id="3.40.630.30">
    <property type="match status" value="1"/>
</dbReference>
<reference evidence="11 12" key="1">
    <citation type="submission" date="2015-04" db="EMBL/GenBank/DDBJ databases">
        <title>Complete Sequence for the Genome of the Thioalkalivibrio versutus D301.</title>
        <authorList>
            <person name="Mu T."/>
            <person name="Zhou J."/>
            <person name="Xu X."/>
        </authorList>
    </citation>
    <scope>NUCLEOTIDE SEQUENCE [LARGE SCALE GENOMIC DNA]</scope>
    <source>
        <strain evidence="11 12">D301</strain>
    </source>
</reference>
<comment type="catalytic activity">
    <reaction evidence="7 8">
        <text>L-glutamate + acetyl-CoA = N-acetyl-L-glutamate + CoA + H(+)</text>
        <dbReference type="Rhea" id="RHEA:24292"/>
        <dbReference type="ChEBI" id="CHEBI:15378"/>
        <dbReference type="ChEBI" id="CHEBI:29985"/>
        <dbReference type="ChEBI" id="CHEBI:44337"/>
        <dbReference type="ChEBI" id="CHEBI:57287"/>
        <dbReference type="ChEBI" id="CHEBI:57288"/>
        <dbReference type="EC" id="2.3.1.1"/>
    </reaction>
</comment>
<dbReference type="HAMAP" id="MF_01105">
    <property type="entry name" value="N_acetyl_glu_synth"/>
    <property type="match status" value="1"/>
</dbReference>
<dbReference type="PANTHER" id="PTHR30602">
    <property type="entry name" value="AMINO-ACID ACETYLTRANSFERASE"/>
    <property type="match status" value="1"/>
</dbReference>
<dbReference type="OrthoDB" id="9802238at2"/>
<evidence type="ECO:0000256" key="9">
    <source>
        <dbReference type="SAM" id="MobiDB-lite"/>
    </source>
</evidence>
<comment type="subcellular location">
    <subcellularLocation>
        <location evidence="8">Cytoplasm</location>
    </subcellularLocation>
</comment>
<feature type="domain" description="N-acetyltransferase" evidence="10">
    <location>
        <begin position="307"/>
        <end position="444"/>
    </location>
</feature>
<evidence type="ECO:0000256" key="1">
    <source>
        <dbReference type="ARBA" id="ARBA00004925"/>
    </source>
</evidence>
<dbReference type="EC" id="2.3.1.1" evidence="8"/>
<keyword evidence="5 8" id="KW-0808">Transferase</keyword>
<protein>
    <recommendedName>
        <fullName evidence="8">Amino-acid acetyltransferase</fullName>
        <ecNumber evidence="8">2.3.1.1</ecNumber>
    </recommendedName>
    <alternativeName>
        <fullName evidence="8">N-acetylglutamate synthase</fullName>
        <shortName evidence="8">AGS</shortName>
        <shortName evidence="8">NAGS</shortName>
    </alternativeName>
</protein>
<evidence type="ECO:0000256" key="3">
    <source>
        <dbReference type="ARBA" id="ARBA00022571"/>
    </source>
</evidence>
<dbReference type="GO" id="GO:0004042">
    <property type="term" value="F:L-glutamate N-acetyltransferase activity"/>
    <property type="evidence" value="ECO:0007669"/>
    <property type="project" value="UniProtKB-UniRule"/>
</dbReference>